<sequence length="129" mass="14631">MIKFFISKTVTFPMLDFYPLTQASFITLCPQSTVFPILTSQQFVFACAHTHQSAQTKVFRCLVPRLAIPRIQKNGRESGMTPDSLPFFWEVKATFQKNALHSGHELLLSSHLTVHSMWKACPHGSFICV</sequence>
<dbReference type="AlphaFoldDB" id="A0A4Y2BLW8"/>
<gene>
    <name evidence="1" type="ORF">AVEN_5653_1</name>
</gene>
<comment type="caution">
    <text evidence="1">The sequence shown here is derived from an EMBL/GenBank/DDBJ whole genome shotgun (WGS) entry which is preliminary data.</text>
</comment>
<proteinExistence type="predicted"/>
<accession>A0A4Y2BLW8</accession>
<dbReference type="EMBL" id="BGPR01083634">
    <property type="protein sequence ID" value="GBL92184.1"/>
    <property type="molecule type" value="Genomic_DNA"/>
</dbReference>
<reference evidence="1 2" key="1">
    <citation type="journal article" date="2019" name="Sci. Rep.">
        <title>Orb-weaving spider Araneus ventricosus genome elucidates the spidroin gene catalogue.</title>
        <authorList>
            <person name="Kono N."/>
            <person name="Nakamura H."/>
            <person name="Ohtoshi R."/>
            <person name="Moran D.A.P."/>
            <person name="Shinohara A."/>
            <person name="Yoshida Y."/>
            <person name="Fujiwara M."/>
            <person name="Mori M."/>
            <person name="Tomita M."/>
            <person name="Arakawa K."/>
        </authorList>
    </citation>
    <scope>NUCLEOTIDE SEQUENCE [LARGE SCALE GENOMIC DNA]</scope>
</reference>
<protein>
    <submittedName>
        <fullName evidence="1">Uncharacterized protein</fullName>
    </submittedName>
</protein>
<keyword evidence="2" id="KW-1185">Reference proteome</keyword>
<organism evidence="1 2">
    <name type="scientific">Araneus ventricosus</name>
    <name type="common">Orbweaver spider</name>
    <name type="synonym">Epeira ventricosa</name>
    <dbReference type="NCBI Taxonomy" id="182803"/>
    <lineage>
        <taxon>Eukaryota</taxon>
        <taxon>Metazoa</taxon>
        <taxon>Ecdysozoa</taxon>
        <taxon>Arthropoda</taxon>
        <taxon>Chelicerata</taxon>
        <taxon>Arachnida</taxon>
        <taxon>Araneae</taxon>
        <taxon>Araneomorphae</taxon>
        <taxon>Entelegynae</taxon>
        <taxon>Araneoidea</taxon>
        <taxon>Araneidae</taxon>
        <taxon>Araneus</taxon>
    </lineage>
</organism>
<dbReference type="Proteomes" id="UP000499080">
    <property type="component" value="Unassembled WGS sequence"/>
</dbReference>
<name>A0A4Y2BLW8_ARAVE</name>
<evidence type="ECO:0000313" key="1">
    <source>
        <dbReference type="EMBL" id="GBL92184.1"/>
    </source>
</evidence>
<evidence type="ECO:0000313" key="2">
    <source>
        <dbReference type="Proteomes" id="UP000499080"/>
    </source>
</evidence>